<gene>
    <name evidence="2" type="ORF">G6034_12865</name>
</gene>
<proteinExistence type="predicted"/>
<organism evidence="2 3">
    <name type="scientific">Arthrobacter wenxiniae</name>
    <dbReference type="NCBI Taxonomy" id="2713570"/>
    <lineage>
        <taxon>Bacteria</taxon>
        <taxon>Bacillati</taxon>
        <taxon>Actinomycetota</taxon>
        <taxon>Actinomycetes</taxon>
        <taxon>Micrococcales</taxon>
        <taxon>Micrococcaceae</taxon>
        <taxon>Arthrobacter</taxon>
    </lineage>
</organism>
<comment type="caution">
    <text evidence="2">The sequence shown here is derived from an EMBL/GenBank/DDBJ whole genome shotgun (WGS) entry which is preliminary data.</text>
</comment>
<accession>A0A7Y7IIB8</accession>
<dbReference type="AlphaFoldDB" id="A0A7Y7IIB8"/>
<dbReference type="Proteomes" id="UP000543556">
    <property type="component" value="Unassembled WGS sequence"/>
</dbReference>
<evidence type="ECO:0000313" key="3">
    <source>
        <dbReference type="Proteomes" id="UP000543556"/>
    </source>
</evidence>
<feature type="region of interest" description="Disordered" evidence="1">
    <location>
        <begin position="47"/>
        <end position="103"/>
    </location>
</feature>
<dbReference type="RefSeq" id="WP_176635513.1">
    <property type="nucleotide sequence ID" value="NZ_JAAMFM010000020.1"/>
</dbReference>
<reference evidence="2 3" key="1">
    <citation type="submission" date="2020-02" db="EMBL/GenBank/DDBJ databases">
        <title>Genome sequence of strain AETb3-4.</title>
        <authorList>
            <person name="Gao J."/>
            <person name="Zhang X."/>
        </authorList>
    </citation>
    <scope>NUCLEOTIDE SEQUENCE [LARGE SCALE GENOMIC DNA]</scope>
    <source>
        <strain evidence="2 3">AETb3-4</strain>
    </source>
</reference>
<name>A0A7Y7IIB8_9MICC</name>
<evidence type="ECO:0000256" key="1">
    <source>
        <dbReference type="SAM" id="MobiDB-lite"/>
    </source>
</evidence>
<evidence type="ECO:0000313" key="2">
    <source>
        <dbReference type="EMBL" id="NVM95787.1"/>
    </source>
</evidence>
<dbReference type="EMBL" id="JAAMFM010000020">
    <property type="protein sequence ID" value="NVM95787.1"/>
    <property type="molecule type" value="Genomic_DNA"/>
</dbReference>
<keyword evidence="3" id="KW-1185">Reference proteome</keyword>
<protein>
    <submittedName>
        <fullName evidence="2">Uncharacterized protein</fullName>
    </submittedName>
</protein>
<feature type="compositionally biased region" description="Basic residues" evidence="1">
    <location>
        <begin position="83"/>
        <end position="94"/>
    </location>
</feature>
<sequence length="123" mass="13860">MTLTPCPDAAHAQWLVDADVPWEQLATLGPPGLPAYARLRFLRDPDFEGQSENDVHSEPGRLPEADAPAWTLLPQARPWPGHKTGRRPRARRPGQSRPELLNYFRPRHMRIGSGPEPSWIVVC</sequence>
<feature type="compositionally biased region" description="Basic and acidic residues" evidence="1">
    <location>
        <begin position="53"/>
        <end position="64"/>
    </location>
</feature>